<dbReference type="AlphaFoldDB" id="A0A934UKZ9"/>
<dbReference type="EMBL" id="JAEHFV010000008">
    <property type="protein sequence ID" value="MBK0371039.1"/>
    <property type="molecule type" value="Genomic_DNA"/>
</dbReference>
<dbReference type="InterPro" id="IPR036866">
    <property type="entry name" value="RibonucZ/Hydroxyglut_hydro"/>
</dbReference>
<dbReference type="Gene3D" id="3.60.15.10">
    <property type="entry name" value="Ribonuclease Z/Hydroxyacylglutathione hydrolase-like"/>
    <property type="match status" value="1"/>
</dbReference>
<dbReference type="SMART" id="SM00849">
    <property type="entry name" value="Lactamase_B"/>
    <property type="match status" value="1"/>
</dbReference>
<proteinExistence type="inferred from homology"/>
<dbReference type="SUPFAM" id="SSF56281">
    <property type="entry name" value="Metallo-hydrolase/oxidoreductase"/>
    <property type="match status" value="1"/>
</dbReference>
<evidence type="ECO:0000313" key="3">
    <source>
        <dbReference type="EMBL" id="MBK0371039.1"/>
    </source>
</evidence>
<evidence type="ECO:0000259" key="2">
    <source>
        <dbReference type="SMART" id="SM00849"/>
    </source>
</evidence>
<reference evidence="3" key="1">
    <citation type="submission" date="2020-12" db="EMBL/GenBank/DDBJ databases">
        <title>Bacterial novel species Flavobacterium sp. SE-1-e isolated from soil.</title>
        <authorList>
            <person name="Jung H.-Y."/>
        </authorList>
    </citation>
    <scope>NUCLEOTIDE SEQUENCE</scope>
    <source>
        <strain evidence="3">SE-1-e</strain>
    </source>
</reference>
<dbReference type="PANTHER" id="PTHR42951">
    <property type="entry name" value="METALLO-BETA-LACTAMASE DOMAIN-CONTAINING"/>
    <property type="match status" value="1"/>
</dbReference>
<dbReference type="GO" id="GO:0017001">
    <property type="term" value="P:antibiotic catabolic process"/>
    <property type="evidence" value="ECO:0007669"/>
    <property type="project" value="UniProtKB-ARBA"/>
</dbReference>
<dbReference type="InterPro" id="IPR050855">
    <property type="entry name" value="NDM-1-like"/>
</dbReference>
<comment type="similarity">
    <text evidence="1">Belongs to the metallo-beta-lactamase superfamily. Class-B beta-lactamase family.</text>
</comment>
<evidence type="ECO:0000256" key="1">
    <source>
        <dbReference type="ARBA" id="ARBA00005250"/>
    </source>
</evidence>
<dbReference type="InterPro" id="IPR001279">
    <property type="entry name" value="Metallo-B-lactamas"/>
</dbReference>
<accession>A0A934UKZ9</accession>
<dbReference type="Pfam" id="PF00753">
    <property type="entry name" value="Lactamase_B"/>
    <property type="match status" value="1"/>
</dbReference>
<feature type="domain" description="Metallo-beta-lactamase" evidence="2">
    <location>
        <begin position="29"/>
        <end position="216"/>
    </location>
</feature>
<name>A0A934UKZ9_9FLAO</name>
<sequence>MNLIKDDWFTVEEVDNKTYVISEYKHWEETHCYLLNGTTNSLLIDTGLGVKNIKAVVDKFATKPLIVIPTHTHYDHIGGLKYFDNFYIHENEEDWINGNFPLPLDFIKNLLIEEPCEFPLDFNIDDYEIFQGKPTKILKDNDIIELGNRTIQIIHTPGHAPGHICLYEKEKEYLYSGDLIYKGKLTAFFPTSDPKTYKNSIDKVVYLPIKKILPSHFDLNIQTSIIQEIKDAFEQIDNDGMLEQGAGLFHYRNFIISI</sequence>
<gene>
    <name evidence="3" type="ORF">I5M07_14480</name>
</gene>
<comment type="caution">
    <text evidence="3">The sequence shown here is derived from an EMBL/GenBank/DDBJ whole genome shotgun (WGS) entry which is preliminary data.</text>
</comment>
<protein>
    <submittedName>
        <fullName evidence="3">MBL fold metallo-hydrolase</fullName>
    </submittedName>
</protein>
<dbReference type="Proteomes" id="UP000609172">
    <property type="component" value="Unassembled WGS sequence"/>
</dbReference>
<evidence type="ECO:0000313" key="4">
    <source>
        <dbReference type="Proteomes" id="UP000609172"/>
    </source>
</evidence>
<organism evidence="3 4">
    <name type="scientific">Flavobacterium agrisoli</name>
    <dbReference type="NCBI Taxonomy" id="2793066"/>
    <lineage>
        <taxon>Bacteria</taxon>
        <taxon>Pseudomonadati</taxon>
        <taxon>Bacteroidota</taxon>
        <taxon>Flavobacteriia</taxon>
        <taxon>Flavobacteriales</taxon>
        <taxon>Flavobacteriaceae</taxon>
        <taxon>Flavobacterium</taxon>
    </lineage>
</organism>
<keyword evidence="4" id="KW-1185">Reference proteome</keyword>
<dbReference type="PANTHER" id="PTHR42951:SF4">
    <property type="entry name" value="ACYL-COENZYME A THIOESTERASE MBLAC2"/>
    <property type="match status" value="1"/>
</dbReference>